<organism evidence="1">
    <name type="scientific">Bifidobacterium longum subsp. infantis CCUG 52486</name>
    <dbReference type="NCBI Taxonomy" id="537937"/>
    <lineage>
        <taxon>Bacteria</taxon>
        <taxon>Bacillati</taxon>
        <taxon>Actinomycetota</taxon>
        <taxon>Actinomycetes</taxon>
        <taxon>Bifidobacteriales</taxon>
        <taxon>Bifidobacteriaceae</taxon>
        <taxon>Bifidobacterium</taxon>
    </lineage>
</organism>
<dbReference type="EMBL" id="DS990240">
    <property type="protein sequence ID" value="EEQ55385.1"/>
    <property type="molecule type" value="Genomic_DNA"/>
</dbReference>
<evidence type="ECO:0000313" key="1">
    <source>
        <dbReference type="EMBL" id="EEQ55385.1"/>
    </source>
</evidence>
<proteinExistence type="predicted"/>
<gene>
    <name evidence="1" type="ORF">BLIG_01709</name>
</gene>
<sequence>MGKVDQSDDAVDHGVAQCHQRVHAADFQTVEQLADEHDDLIGHSSPFLSMLWFSTAARVEIFVCLAIDGAIRPRLAISAYRRLSLCIRAHENTKGRGPAKPVALLFMRKSC</sequence>
<dbReference type="Proteomes" id="UP000005084">
    <property type="component" value="Unassembled WGS sequence"/>
</dbReference>
<protein>
    <submittedName>
        <fullName evidence="1">Uncharacterized protein</fullName>
    </submittedName>
</protein>
<dbReference type="AlphaFoldDB" id="C5EBJ1"/>
<reference evidence="1" key="1">
    <citation type="submission" date="2008-08" db="EMBL/GenBank/DDBJ databases">
        <title>Annotation of Bifidobacterium longum subsp. infantis CCUG 52486.</title>
        <authorList>
            <consortium name="The Broad Institute Genome Sequencing Platform"/>
            <person name="Gougoulias C."/>
            <person name="Tuohy K.M."/>
            <person name="Gibson G.R."/>
            <person name="Ward D."/>
            <person name="Mehta T."/>
            <person name="Young S."/>
            <person name="Jaffe D."/>
            <person name="Gnerre S."/>
            <person name="Berlin A."/>
            <person name="Heiman D."/>
            <person name="Hepburn T."/>
            <person name="Shea T."/>
            <person name="Sykes S."/>
            <person name="Alvarado L."/>
            <person name="Kodira C."/>
            <person name="Borodovsky M."/>
            <person name="Lander E."/>
            <person name="Galagan J."/>
            <person name="Nusbaum C."/>
            <person name="Birren B."/>
        </authorList>
    </citation>
    <scope>NUCLEOTIDE SEQUENCE [LARGE SCALE GENOMIC DNA]</scope>
    <source>
        <strain evidence="1">CCUG 52486</strain>
    </source>
</reference>
<name>C5EBJ1_BIFLI</name>
<dbReference type="HOGENOM" id="CLU_2153423_0_0_11"/>
<accession>C5EBJ1</accession>